<dbReference type="AlphaFoldDB" id="A0AA39FN09"/>
<feature type="region of interest" description="Disordered" evidence="7">
    <location>
        <begin position="291"/>
        <end position="314"/>
    </location>
</feature>
<dbReference type="PROSITE" id="PS52027">
    <property type="entry name" value="ZF_C2HC_C3H"/>
    <property type="match status" value="1"/>
</dbReference>
<protein>
    <recommendedName>
        <fullName evidence="8">C2HC/C3H-type domain-containing protein</fullName>
    </recommendedName>
</protein>
<evidence type="ECO:0000313" key="10">
    <source>
        <dbReference type="Proteomes" id="UP001168990"/>
    </source>
</evidence>
<accession>A0AA39FN09</accession>
<evidence type="ECO:0000256" key="7">
    <source>
        <dbReference type="SAM" id="MobiDB-lite"/>
    </source>
</evidence>
<feature type="domain" description="C2HC/C3H-type" evidence="8">
    <location>
        <begin position="10"/>
        <end position="39"/>
    </location>
</feature>
<feature type="region of interest" description="Disordered" evidence="7">
    <location>
        <begin position="102"/>
        <end position="121"/>
    </location>
</feature>
<evidence type="ECO:0000256" key="1">
    <source>
        <dbReference type="ARBA" id="ARBA00010843"/>
    </source>
</evidence>
<name>A0AA39FN09_9HYME</name>
<dbReference type="InterPro" id="IPR026104">
    <property type="entry name" value="ZNF_C2HC_dom_1C"/>
</dbReference>
<keyword evidence="5" id="KW-0175">Coiled coil</keyword>
<evidence type="ECO:0000256" key="4">
    <source>
        <dbReference type="ARBA" id="ARBA00022833"/>
    </source>
</evidence>
<feature type="compositionally biased region" description="Polar residues" evidence="7">
    <location>
        <begin position="470"/>
        <end position="488"/>
    </location>
</feature>
<comment type="caution">
    <text evidence="9">The sequence shown here is derived from an EMBL/GenBank/DDBJ whole genome shotgun (WGS) entry which is preliminary data.</text>
</comment>
<dbReference type="InterPro" id="IPR049899">
    <property type="entry name" value="Znf_C2HC_C3H"/>
</dbReference>
<evidence type="ECO:0000259" key="8">
    <source>
        <dbReference type="PROSITE" id="PS52027"/>
    </source>
</evidence>
<proteinExistence type="inferred from homology"/>
<sequence>MADHEDEPTTLLPCAICARTFKPQSLEKHTKVCERAAIKKRKPFDSAKQRIQGTELEEFLPCQVKKLNYYEEKINPKSSWKQTHDEFLKAIRAAREDSMDVTPNRSIAPTSNVSSGAPMRANEKGQCPTCYRLFGIKAYDRHVAWCKERITRAPSSPATNVAKERLDARMNYRAPGLKNRRMTNREKYAPGNFSMTNITNNNKNNSSPPSGGNKGIKDNSLPINGNKHMENPVIKPSAVAERRHGQGKGDGVIAPGPLKSRLSDRSINGMSQDYDPFLIAERQLNELLSDTCSDQSFPDSPSSQYKNSKSPHYPLSPSSAFVKYPNPLSLDTVTEKRVSLIAPPSEFDDLSMGFSSDSTETNSITRELYTELESSNCRRENNTNKNKDKQPILGRRLIIDKSKALGCTNDNLNVNLQCKNALKNKNHKTLNKISSNKVIRPQFTRSNSVRAASASKNEEIIDSCYSQKMNSRSSSGSRFLNKNNNYRQNNGSNLSLNSIISSENDTKQSNFGLDELINSFDDDTISYPSLKSFLKNDSLSTSSPIQVNRNGNGQVNDDDLSSPDSYKRQDQSKISVDSAYSSLNRKYSNHGLISNDMANRRNEITPSRRSADNEVTSTINKSKMSKFCHECGTKFPDTAKFCCECGVQRLAL</sequence>
<dbReference type="GO" id="GO:0008270">
    <property type="term" value="F:zinc ion binding"/>
    <property type="evidence" value="ECO:0007669"/>
    <property type="project" value="UniProtKB-KW"/>
</dbReference>
<feature type="compositionally biased region" description="Low complexity" evidence="7">
    <location>
        <begin position="293"/>
        <end position="304"/>
    </location>
</feature>
<reference evidence="9" key="2">
    <citation type="submission" date="2023-03" db="EMBL/GenBank/DDBJ databases">
        <authorList>
            <person name="Inwood S.N."/>
            <person name="Skelly J.G."/>
            <person name="Guhlin J."/>
            <person name="Harrop T.W.R."/>
            <person name="Goldson S.G."/>
            <person name="Dearden P.K."/>
        </authorList>
    </citation>
    <scope>NUCLEOTIDE SEQUENCE</scope>
    <source>
        <strain evidence="9">Irish</strain>
        <tissue evidence="9">Whole body</tissue>
    </source>
</reference>
<dbReference type="PANTHER" id="PTHR14649">
    <property type="entry name" value="ZINC FINGER C2HC DOMAIN-CONTAINING PROTEIN 1C"/>
    <property type="match status" value="1"/>
</dbReference>
<dbReference type="PANTHER" id="PTHR14649:SF1">
    <property type="entry name" value="ZINC FINGER C2HC DOMAIN-CONTAINING PROTEIN 1C"/>
    <property type="match status" value="1"/>
</dbReference>
<keyword evidence="10" id="KW-1185">Reference proteome</keyword>
<gene>
    <name evidence="9" type="ORF">PV328_005930</name>
</gene>
<dbReference type="Pfam" id="PF13913">
    <property type="entry name" value="zf-C2HC_2"/>
    <property type="match status" value="2"/>
</dbReference>
<keyword evidence="4" id="KW-0862">Zinc</keyword>
<evidence type="ECO:0000256" key="6">
    <source>
        <dbReference type="PROSITE-ProRule" id="PRU01371"/>
    </source>
</evidence>
<keyword evidence="3 6" id="KW-0863">Zinc-finger</keyword>
<keyword evidence="2" id="KW-0479">Metal-binding</keyword>
<feature type="compositionally biased region" description="Polar residues" evidence="7">
    <location>
        <begin position="538"/>
        <end position="555"/>
    </location>
</feature>
<dbReference type="EMBL" id="JAQQBS010000002">
    <property type="protein sequence ID" value="KAK0172634.1"/>
    <property type="molecule type" value="Genomic_DNA"/>
</dbReference>
<comment type="similarity">
    <text evidence="1">Belongs to the ZC2HC1 family.</text>
</comment>
<organism evidence="9 10">
    <name type="scientific">Microctonus aethiopoides</name>
    <dbReference type="NCBI Taxonomy" id="144406"/>
    <lineage>
        <taxon>Eukaryota</taxon>
        <taxon>Metazoa</taxon>
        <taxon>Ecdysozoa</taxon>
        <taxon>Arthropoda</taxon>
        <taxon>Hexapoda</taxon>
        <taxon>Insecta</taxon>
        <taxon>Pterygota</taxon>
        <taxon>Neoptera</taxon>
        <taxon>Endopterygota</taxon>
        <taxon>Hymenoptera</taxon>
        <taxon>Apocrita</taxon>
        <taxon>Ichneumonoidea</taxon>
        <taxon>Braconidae</taxon>
        <taxon>Euphorinae</taxon>
        <taxon>Microctonus</taxon>
    </lineage>
</organism>
<evidence type="ECO:0000256" key="3">
    <source>
        <dbReference type="ARBA" id="ARBA00022771"/>
    </source>
</evidence>
<feature type="region of interest" description="Disordered" evidence="7">
    <location>
        <begin position="189"/>
        <end position="267"/>
    </location>
</feature>
<feature type="compositionally biased region" description="Low complexity" evidence="7">
    <location>
        <begin position="196"/>
        <end position="211"/>
    </location>
</feature>
<feature type="region of interest" description="Disordered" evidence="7">
    <location>
        <begin position="470"/>
        <end position="493"/>
    </location>
</feature>
<feature type="region of interest" description="Disordered" evidence="7">
    <location>
        <begin position="538"/>
        <end position="575"/>
    </location>
</feature>
<dbReference type="Proteomes" id="UP001168990">
    <property type="component" value="Unassembled WGS sequence"/>
</dbReference>
<evidence type="ECO:0000256" key="2">
    <source>
        <dbReference type="ARBA" id="ARBA00022723"/>
    </source>
</evidence>
<evidence type="ECO:0000256" key="5">
    <source>
        <dbReference type="ARBA" id="ARBA00023054"/>
    </source>
</evidence>
<reference evidence="9" key="1">
    <citation type="journal article" date="2023" name="bioRxiv">
        <title>Scaffold-level genome assemblies of two parasitoid biocontrol wasps reveal the parthenogenesis mechanism and an associated novel virus.</title>
        <authorList>
            <person name="Inwood S."/>
            <person name="Skelly J."/>
            <person name="Guhlin J."/>
            <person name="Harrop T."/>
            <person name="Goldson S."/>
            <person name="Dearden P."/>
        </authorList>
    </citation>
    <scope>NUCLEOTIDE SEQUENCE</scope>
    <source>
        <strain evidence="9">Irish</strain>
        <tissue evidence="9">Whole body</tissue>
    </source>
</reference>
<dbReference type="Gene3D" id="3.30.160.60">
    <property type="entry name" value="Classic Zinc Finger"/>
    <property type="match status" value="1"/>
</dbReference>
<evidence type="ECO:0000313" key="9">
    <source>
        <dbReference type="EMBL" id="KAK0172634.1"/>
    </source>
</evidence>
<feature type="compositionally biased region" description="Polar residues" evidence="7">
    <location>
        <begin position="102"/>
        <end position="115"/>
    </location>
</feature>